<accession>A0A3E1NJV8</accession>
<comment type="caution">
    <text evidence="2">The sequence shown here is derived from an EMBL/GenBank/DDBJ whole genome shotgun (WGS) entry which is preliminary data.</text>
</comment>
<keyword evidence="3" id="KW-1185">Reference proteome</keyword>
<dbReference type="InterPro" id="IPR037053">
    <property type="entry name" value="Phage_tail_collar_dom_sf"/>
</dbReference>
<dbReference type="Pfam" id="PF07484">
    <property type="entry name" value="Collar"/>
    <property type="match status" value="1"/>
</dbReference>
<dbReference type="RefSeq" id="WP_116847463.1">
    <property type="nucleotide sequence ID" value="NZ_QTJU01000003.1"/>
</dbReference>
<organism evidence="2 3">
    <name type="scientific">Deminuibacter soli</name>
    <dbReference type="NCBI Taxonomy" id="2291815"/>
    <lineage>
        <taxon>Bacteria</taxon>
        <taxon>Pseudomonadati</taxon>
        <taxon>Bacteroidota</taxon>
        <taxon>Chitinophagia</taxon>
        <taxon>Chitinophagales</taxon>
        <taxon>Chitinophagaceae</taxon>
        <taxon>Deminuibacter</taxon>
    </lineage>
</organism>
<dbReference type="OrthoDB" id="9810174at2"/>
<dbReference type="EMBL" id="QTJU01000003">
    <property type="protein sequence ID" value="RFM28217.1"/>
    <property type="molecule type" value="Genomic_DNA"/>
</dbReference>
<dbReference type="AlphaFoldDB" id="A0A3E1NJV8"/>
<protein>
    <submittedName>
        <fullName evidence="2">Phage tail protein</fullName>
    </submittedName>
</protein>
<dbReference type="Gene3D" id="3.90.1340.10">
    <property type="entry name" value="Phage tail collar domain"/>
    <property type="match status" value="1"/>
</dbReference>
<evidence type="ECO:0000313" key="3">
    <source>
        <dbReference type="Proteomes" id="UP000261284"/>
    </source>
</evidence>
<evidence type="ECO:0000313" key="2">
    <source>
        <dbReference type="EMBL" id="RFM28217.1"/>
    </source>
</evidence>
<name>A0A3E1NJV8_9BACT</name>
<sequence length="205" mass="20571">MDQPFLAAIVFFAGNFSPRGWAFCLGQIMSIAQNTALFSLLGTTYGGNGVSTFALPNFAGRVPVGTGTLPGGSTYTLGEVSGSENVTLNINQMPQHNHAAVVTPGAGSPTATATAFGINNQGGQLNPGGNFLGADNAAGAQSYALPGSGTPVAMATGAVTVTNITVPNPNVGIGIAGGSQPHSNMQPFLAMNYIIALAGIFPSRN</sequence>
<reference evidence="2 3" key="1">
    <citation type="submission" date="2018-08" db="EMBL/GenBank/DDBJ databases">
        <title>Chitinophagaceae sp. K23C18032701, a novel bacterium isolated from forest soil.</title>
        <authorList>
            <person name="Wang C."/>
        </authorList>
    </citation>
    <scope>NUCLEOTIDE SEQUENCE [LARGE SCALE GENOMIC DNA]</scope>
    <source>
        <strain evidence="2 3">K23C18032701</strain>
    </source>
</reference>
<dbReference type="SUPFAM" id="SSF88874">
    <property type="entry name" value="Receptor-binding domain of short tail fibre protein gp12"/>
    <property type="match status" value="1"/>
</dbReference>
<dbReference type="InterPro" id="IPR011083">
    <property type="entry name" value="Phage_tail_collar_dom"/>
</dbReference>
<dbReference type="Proteomes" id="UP000261284">
    <property type="component" value="Unassembled WGS sequence"/>
</dbReference>
<gene>
    <name evidence="2" type="ORF">DXN05_11915</name>
</gene>
<evidence type="ECO:0000259" key="1">
    <source>
        <dbReference type="Pfam" id="PF07484"/>
    </source>
</evidence>
<proteinExistence type="predicted"/>
<feature type="domain" description="Phage tail collar" evidence="1">
    <location>
        <begin position="8"/>
        <end position="63"/>
    </location>
</feature>